<keyword evidence="9" id="KW-0966">Cell projection</keyword>
<dbReference type="PANTHER" id="PTHR34982:SF1">
    <property type="entry name" value="FLAGELLAR ASSEMBLY PROTEIN FLIH"/>
    <property type="match status" value="1"/>
</dbReference>
<dbReference type="Pfam" id="PF02108">
    <property type="entry name" value="FliH"/>
    <property type="match status" value="1"/>
</dbReference>
<comment type="caution">
    <text evidence="9">The sequence shown here is derived from an EMBL/GenBank/DDBJ whole genome shotgun (WGS) entry which is preliminary data.</text>
</comment>
<keyword evidence="10" id="KW-1185">Reference proteome</keyword>
<gene>
    <name evidence="9" type="primary">fliH</name>
    <name evidence="9" type="ORF">RWE15_21055</name>
</gene>
<keyword evidence="5" id="KW-0653">Protein transport</keyword>
<dbReference type="PANTHER" id="PTHR34982">
    <property type="entry name" value="YOP PROTEINS TRANSLOCATION PROTEIN L"/>
    <property type="match status" value="1"/>
</dbReference>
<evidence type="ECO:0000313" key="10">
    <source>
        <dbReference type="Proteomes" id="UP001281447"/>
    </source>
</evidence>
<evidence type="ECO:0000256" key="3">
    <source>
        <dbReference type="ARBA" id="ARBA00022448"/>
    </source>
</evidence>
<dbReference type="InterPro" id="IPR051472">
    <property type="entry name" value="T3SS_Stator/FliH"/>
</dbReference>
<keyword evidence="4" id="KW-1005">Bacterial flagellum biogenesis</keyword>
<dbReference type="Proteomes" id="UP001281447">
    <property type="component" value="Unassembled WGS sequence"/>
</dbReference>
<evidence type="ECO:0000256" key="2">
    <source>
        <dbReference type="ARBA" id="ARBA00006602"/>
    </source>
</evidence>
<reference evidence="9 10" key="1">
    <citation type="submission" date="2023-10" db="EMBL/GenBank/DDBJ databases">
        <title>Virgibacillus halophilus 5B73C genome.</title>
        <authorList>
            <person name="Miliotis G."/>
            <person name="Sengupta P."/>
            <person name="Hameed A."/>
            <person name="Chuvochina M."/>
            <person name="Mcdonagh F."/>
            <person name="Simpson A.C."/>
            <person name="Singh N.K."/>
            <person name="Rekha P.D."/>
            <person name="Raman K."/>
            <person name="Hugenholtz P."/>
            <person name="Venkateswaran K."/>
        </authorList>
    </citation>
    <scope>NUCLEOTIDE SEQUENCE [LARGE SCALE GENOMIC DNA]</scope>
    <source>
        <strain evidence="9 10">5B73C</strain>
    </source>
</reference>
<evidence type="ECO:0000256" key="6">
    <source>
        <dbReference type="ARBA" id="ARBA00023225"/>
    </source>
</evidence>
<evidence type="ECO:0000259" key="8">
    <source>
        <dbReference type="Pfam" id="PF02108"/>
    </source>
</evidence>
<keyword evidence="3" id="KW-0813">Transport</keyword>
<dbReference type="InterPro" id="IPR018035">
    <property type="entry name" value="Flagellar_FliH/T3SS_HrpE"/>
</dbReference>
<sequence>MIYRQKKKRVIQETAEWIEQEKTAWAKEKLRLIEQAKAAGYQEGFRVGEQTGIAQYDSLIAKINEFADTAQKDYVRTISQADDAIMQIAIAAADKILRRQLQHNPEAFYEIVVACIQEAGDAAKITIFVHPQQYEMLIHQKNELQNLLDENAKLLIKVSKTIPEFSCILEHPLGQIDASVDTQLGQIRQALEEIRAGK</sequence>
<comment type="similarity">
    <text evidence="2">Belongs to the FliH family.</text>
</comment>
<evidence type="ECO:0000313" key="9">
    <source>
        <dbReference type="EMBL" id="MDY0396363.1"/>
    </source>
</evidence>
<comment type="function">
    <text evidence="1">Needed for flagellar regrowth and assembly.</text>
</comment>
<evidence type="ECO:0000256" key="7">
    <source>
        <dbReference type="NCBIfam" id="TIGR03825"/>
    </source>
</evidence>
<evidence type="ECO:0000256" key="5">
    <source>
        <dbReference type="ARBA" id="ARBA00022927"/>
    </source>
</evidence>
<keyword evidence="6" id="KW-1006">Bacterial flagellum protein export</keyword>
<organism evidence="9 10">
    <name type="scientific">Tigheibacillus halophilus</name>
    <dbReference type="NCBI Taxonomy" id="361280"/>
    <lineage>
        <taxon>Bacteria</taxon>
        <taxon>Bacillati</taxon>
        <taxon>Bacillota</taxon>
        <taxon>Bacilli</taxon>
        <taxon>Bacillales</taxon>
        <taxon>Bacillaceae</taxon>
        <taxon>Tigheibacillus</taxon>
    </lineage>
</organism>
<dbReference type="EMBL" id="JAWDIP010000004">
    <property type="protein sequence ID" value="MDY0396363.1"/>
    <property type="molecule type" value="Genomic_DNA"/>
</dbReference>
<accession>A0ABU5CAM4</accession>
<evidence type="ECO:0000256" key="1">
    <source>
        <dbReference type="ARBA" id="ARBA00003041"/>
    </source>
</evidence>
<keyword evidence="9" id="KW-0282">Flagellum</keyword>
<dbReference type="NCBIfam" id="TIGR03825">
    <property type="entry name" value="FliH_bacil"/>
    <property type="match status" value="1"/>
</dbReference>
<feature type="domain" description="Flagellar assembly protein FliH/Type III secretion system HrpE" evidence="8">
    <location>
        <begin position="60"/>
        <end position="186"/>
    </location>
</feature>
<proteinExistence type="inferred from homology"/>
<evidence type="ECO:0000256" key="4">
    <source>
        <dbReference type="ARBA" id="ARBA00022795"/>
    </source>
</evidence>
<dbReference type="InterPro" id="IPR022524">
    <property type="entry name" value="FliH_Bacilli"/>
</dbReference>
<name>A0ABU5CAM4_9BACI</name>
<protein>
    <recommendedName>
        <fullName evidence="7">Flagellar assembly protein FliH</fullName>
    </recommendedName>
</protein>
<keyword evidence="9" id="KW-0969">Cilium</keyword>